<dbReference type="EMBL" id="FZOJ01000037">
    <property type="protein sequence ID" value="SNT07050.1"/>
    <property type="molecule type" value="Genomic_DNA"/>
</dbReference>
<accession>A0A239JMK9</accession>
<keyword evidence="1" id="KW-1133">Transmembrane helix</keyword>
<protein>
    <submittedName>
        <fullName evidence="2">Uncharacterized protein</fullName>
    </submittedName>
</protein>
<reference evidence="2 3" key="1">
    <citation type="submission" date="2017-06" db="EMBL/GenBank/DDBJ databases">
        <authorList>
            <person name="Kim H.J."/>
            <person name="Triplett B.A."/>
        </authorList>
    </citation>
    <scope>NUCLEOTIDE SEQUENCE [LARGE SCALE GENOMIC DNA]</scope>
    <source>
        <strain evidence="2 3">SCA</strain>
    </source>
</reference>
<evidence type="ECO:0000313" key="3">
    <source>
        <dbReference type="Proteomes" id="UP000198304"/>
    </source>
</evidence>
<feature type="transmembrane region" description="Helical" evidence="1">
    <location>
        <begin position="20"/>
        <end position="41"/>
    </location>
</feature>
<dbReference type="Proteomes" id="UP000198304">
    <property type="component" value="Unassembled WGS sequence"/>
</dbReference>
<gene>
    <name evidence="2" type="ORF">SAMN05446037_103711</name>
</gene>
<keyword evidence="1" id="KW-0472">Membrane</keyword>
<keyword evidence="3" id="KW-1185">Reference proteome</keyword>
<evidence type="ECO:0000313" key="2">
    <source>
        <dbReference type="EMBL" id="SNT07050.1"/>
    </source>
</evidence>
<feature type="transmembrane region" description="Helical" evidence="1">
    <location>
        <begin position="47"/>
        <end position="64"/>
    </location>
</feature>
<proteinExistence type="predicted"/>
<organism evidence="2 3">
    <name type="scientific">Anaerovirgula multivorans</name>
    <dbReference type="NCBI Taxonomy" id="312168"/>
    <lineage>
        <taxon>Bacteria</taxon>
        <taxon>Bacillati</taxon>
        <taxon>Bacillota</taxon>
        <taxon>Clostridia</taxon>
        <taxon>Peptostreptococcales</taxon>
        <taxon>Natronincolaceae</taxon>
        <taxon>Anaerovirgula</taxon>
    </lineage>
</organism>
<dbReference type="AlphaFoldDB" id="A0A239JMK9"/>
<evidence type="ECO:0000256" key="1">
    <source>
        <dbReference type="SAM" id="Phobius"/>
    </source>
</evidence>
<keyword evidence="1" id="KW-0812">Transmembrane</keyword>
<sequence length="70" mass="8356">MEKTNFLNFLFSKNDKIKTIQAIILLIILMLIPVFVRILDIKVSKEVQWLIFFPFTMFTLMAICQHNNEH</sequence>
<name>A0A239JMK9_9FIRM</name>